<feature type="transmembrane region" description="Helical" evidence="7">
    <location>
        <begin position="205"/>
        <end position="226"/>
    </location>
</feature>
<keyword evidence="4 7" id="KW-0812">Transmembrane</keyword>
<evidence type="ECO:0000256" key="4">
    <source>
        <dbReference type="ARBA" id="ARBA00022692"/>
    </source>
</evidence>
<dbReference type="EMBL" id="CAEZTO010000001">
    <property type="protein sequence ID" value="CAB4561004.1"/>
    <property type="molecule type" value="Genomic_DNA"/>
</dbReference>
<protein>
    <submittedName>
        <fullName evidence="9">Unannotated protein</fullName>
    </submittedName>
</protein>
<feature type="transmembrane region" description="Helical" evidence="7">
    <location>
        <begin position="437"/>
        <end position="461"/>
    </location>
</feature>
<reference evidence="9" key="1">
    <citation type="submission" date="2020-05" db="EMBL/GenBank/DDBJ databases">
        <authorList>
            <person name="Chiriac C."/>
            <person name="Salcher M."/>
            <person name="Ghai R."/>
            <person name="Kavagutti S V."/>
        </authorList>
    </citation>
    <scope>NUCLEOTIDE SEQUENCE</scope>
</reference>
<keyword evidence="6 7" id="KW-0472">Membrane</keyword>
<feature type="transmembrane region" description="Helical" evidence="7">
    <location>
        <begin position="97"/>
        <end position="125"/>
    </location>
</feature>
<keyword evidence="2" id="KW-0813">Transport</keyword>
<feature type="transmembrane region" description="Helical" evidence="7">
    <location>
        <begin position="137"/>
        <end position="158"/>
    </location>
</feature>
<feature type="transmembrane region" description="Helical" evidence="7">
    <location>
        <begin position="288"/>
        <end position="310"/>
    </location>
</feature>
<dbReference type="PANTHER" id="PTHR43163">
    <property type="entry name" value="DIPEPTIDE TRANSPORT SYSTEM PERMEASE PROTEIN DPPB-RELATED"/>
    <property type="match status" value="1"/>
</dbReference>
<dbReference type="EMBL" id="CAEZST010000002">
    <property type="protein sequence ID" value="CAB4539896.1"/>
    <property type="molecule type" value="Genomic_DNA"/>
</dbReference>
<feature type="transmembrane region" description="Helical" evidence="7">
    <location>
        <begin position="9"/>
        <end position="29"/>
    </location>
</feature>
<evidence type="ECO:0000259" key="8">
    <source>
        <dbReference type="PROSITE" id="PS50928"/>
    </source>
</evidence>
<feature type="domain" description="ABC transmembrane type-1" evidence="8">
    <location>
        <begin position="102"/>
        <end position="504"/>
    </location>
</feature>
<dbReference type="CDD" id="cd06261">
    <property type="entry name" value="TM_PBP2"/>
    <property type="match status" value="1"/>
</dbReference>
<evidence type="ECO:0000313" key="10">
    <source>
        <dbReference type="EMBL" id="CAB4561004.1"/>
    </source>
</evidence>
<feature type="transmembrane region" description="Helical" evidence="7">
    <location>
        <begin position="377"/>
        <end position="396"/>
    </location>
</feature>
<dbReference type="PANTHER" id="PTHR43163:SF6">
    <property type="entry name" value="DIPEPTIDE TRANSPORT SYSTEM PERMEASE PROTEIN DPPB-RELATED"/>
    <property type="match status" value="1"/>
</dbReference>
<comment type="subcellular location">
    <subcellularLocation>
        <location evidence="1">Cell membrane</location>
        <topology evidence="1">Multi-pass membrane protein</topology>
    </subcellularLocation>
</comment>
<dbReference type="PRINTS" id="PR00173">
    <property type="entry name" value="EDTRNSPORT"/>
</dbReference>
<keyword evidence="5 7" id="KW-1133">Transmembrane helix</keyword>
<feature type="transmembrane region" description="Helical" evidence="7">
    <location>
        <begin position="259"/>
        <end position="276"/>
    </location>
</feature>
<sequence>MLGFVVRRLAATLVVLLVASFLVYVLTAMSGDPLADLRSAGTRQALVQLASLEERLNLDVPPVLRYFLWLGGAAGCLIGRCDLGISIAQGEQPVIDALGAAMGSTLQLVTLATILSIIVGITIGMTTALRQYSGYDYTVTFFAFVFYSLPIFWVAVLLKEFGAIRFNQFLDDPVLSPLATILISLGLGLVVAGIVGGGLKTRVRVFGISLLLSLAILTLSSLTQWLKSPSLGIIGVILLTSGLAFLITILNRGLDDRKAVWTAVGMVAAVAALWYPMQFLFFFVNNPLGILAAVVILGVVGFVVGTFFGGDDKKEISRLGAIIGAASVLVLVLDQMLMRFEEYKAAISLKAGFISTIGAVTPALARSDDMWLRMLDSFGHLILPTIALMIVSVAGYTRYSRASLLEVLNQDYIRTARAKGLPERTVIMRHAFRNAMIPIATIITFDIAGLIGGAIITERVFAWQGMGALFNKGLQAVDVNLVMGFFIVTGAIAVIFNIVADVLYSALDPRIRVN</sequence>
<feature type="transmembrane region" description="Helical" evidence="7">
    <location>
        <begin position="233"/>
        <end position="253"/>
    </location>
</feature>
<dbReference type="InterPro" id="IPR000515">
    <property type="entry name" value="MetI-like"/>
</dbReference>
<evidence type="ECO:0000256" key="7">
    <source>
        <dbReference type="SAM" id="Phobius"/>
    </source>
</evidence>
<feature type="transmembrane region" description="Helical" evidence="7">
    <location>
        <begin position="481"/>
        <end position="504"/>
    </location>
</feature>
<feature type="transmembrane region" description="Helical" evidence="7">
    <location>
        <begin position="316"/>
        <end position="333"/>
    </location>
</feature>
<keyword evidence="3" id="KW-1003">Cell membrane</keyword>
<dbReference type="Pfam" id="PF00528">
    <property type="entry name" value="BPD_transp_1"/>
    <property type="match status" value="1"/>
</dbReference>
<organism evidence="9">
    <name type="scientific">freshwater metagenome</name>
    <dbReference type="NCBI Taxonomy" id="449393"/>
    <lineage>
        <taxon>unclassified sequences</taxon>
        <taxon>metagenomes</taxon>
        <taxon>ecological metagenomes</taxon>
    </lineage>
</organism>
<name>A0A6J6BLQ5_9ZZZZ</name>
<evidence type="ECO:0000256" key="5">
    <source>
        <dbReference type="ARBA" id="ARBA00022989"/>
    </source>
</evidence>
<accession>A0A6J6BLQ5</accession>
<feature type="transmembrane region" description="Helical" evidence="7">
    <location>
        <begin position="178"/>
        <end position="199"/>
    </location>
</feature>
<dbReference type="GO" id="GO:0055085">
    <property type="term" value="P:transmembrane transport"/>
    <property type="evidence" value="ECO:0007669"/>
    <property type="project" value="InterPro"/>
</dbReference>
<evidence type="ECO:0000313" key="9">
    <source>
        <dbReference type="EMBL" id="CAB4539896.1"/>
    </source>
</evidence>
<dbReference type="AlphaFoldDB" id="A0A6J6BLQ5"/>
<evidence type="ECO:0000256" key="1">
    <source>
        <dbReference type="ARBA" id="ARBA00004651"/>
    </source>
</evidence>
<gene>
    <name evidence="9" type="ORF">UFOPK1503_00153</name>
    <name evidence="10" type="ORF">UFOPK1693_00015</name>
</gene>
<evidence type="ECO:0000256" key="6">
    <source>
        <dbReference type="ARBA" id="ARBA00023136"/>
    </source>
</evidence>
<dbReference type="PROSITE" id="PS50928">
    <property type="entry name" value="ABC_TM1"/>
    <property type="match status" value="1"/>
</dbReference>
<evidence type="ECO:0000256" key="3">
    <source>
        <dbReference type="ARBA" id="ARBA00022475"/>
    </source>
</evidence>
<evidence type="ECO:0000256" key="2">
    <source>
        <dbReference type="ARBA" id="ARBA00022448"/>
    </source>
</evidence>
<proteinExistence type="predicted"/>
<dbReference type="GO" id="GO:0005886">
    <property type="term" value="C:plasma membrane"/>
    <property type="evidence" value="ECO:0007669"/>
    <property type="project" value="UniProtKB-SubCell"/>
</dbReference>